<keyword evidence="4" id="KW-0812">Transmembrane</keyword>
<dbReference type="KEGG" id="foc:113208720"/>
<sequence length="426" mass="47404">MAGLTHLVVSGNPDLTYFLPPGAPDTVEQLTQLTNGTPSWSSSLQVLEAEGCALQDVSFLAALPNLTEARLRGNRISTLEPLGLLYNGALLHLDMADNKLEELPADAFTGTERLKDLDLSGNRLGAIHPDTFAKHGALRNLNVSRNPIVSLQLNAPALRRLDASHGAVQALVDGVLDGTPELRHLNLSNNPLPALPDRLASPGLEAALHTLDLSLCRLTDLSVTSLDGLRTLQTIDLRGNRFTDPLKVDAFRENDVLQNVELDDNPWRCDCKSKDFRDFLEFLMSQPVKEDVTNLTCHSPEAAQGQTWYDACLDPRKSSLASMDTWMFVIILALCVAVVTAGVFSVRKLTRGKAQRRQLQQQQQEEEQRACDQEAARRRLHRRMQLDQQEQLRRQNLRKNIGQNPSIENTLEMSECKPMVAKHHQK</sequence>
<dbReference type="SMART" id="SM00369">
    <property type="entry name" value="LRR_TYP"/>
    <property type="match status" value="5"/>
</dbReference>
<feature type="domain" description="LRRCT" evidence="5">
    <location>
        <begin position="265"/>
        <end position="313"/>
    </location>
</feature>
<evidence type="ECO:0000259" key="5">
    <source>
        <dbReference type="SMART" id="SM00082"/>
    </source>
</evidence>
<keyword evidence="1" id="KW-0433">Leucine-rich repeat</keyword>
<keyword evidence="4" id="KW-0472">Membrane</keyword>
<dbReference type="SUPFAM" id="SSF52058">
    <property type="entry name" value="L domain-like"/>
    <property type="match status" value="1"/>
</dbReference>
<keyword evidence="3" id="KW-0677">Repeat</keyword>
<dbReference type="InterPro" id="IPR000483">
    <property type="entry name" value="Cys-rich_flank_reg_C"/>
</dbReference>
<dbReference type="InterPro" id="IPR050328">
    <property type="entry name" value="Dev_Immune_Receptor"/>
</dbReference>
<organism evidence="6 7">
    <name type="scientific">Frankliniella occidentalis</name>
    <name type="common">Western flower thrips</name>
    <name type="synonym">Euthrips occidentalis</name>
    <dbReference type="NCBI Taxonomy" id="133901"/>
    <lineage>
        <taxon>Eukaryota</taxon>
        <taxon>Metazoa</taxon>
        <taxon>Ecdysozoa</taxon>
        <taxon>Arthropoda</taxon>
        <taxon>Hexapoda</taxon>
        <taxon>Insecta</taxon>
        <taxon>Pterygota</taxon>
        <taxon>Neoptera</taxon>
        <taxon>Paraneoptera</taxon>
        <taxon>Thysanoptera</taxon>
        <taxon>Terebrantia</taxon>
        <taxon>Thripoidea</taxon>
        <taxon>Thripidae</taxon>
        <taxon>Frankliniella</taxon>
    </lineage>
</organism>
<reference evidence="7" key="1">
    <citation type="submission" date="2025-08" db="UniProtKB">
        <authorList>
            <consortium name="RefSeq"/>
        </authorList>
    </citation>
    <scope>IDENTIFICATION</scope>
    <source>
        <tissue evidence="7">Whole organism</tissue>
    </source>
</reference>
<dbReference type="GO" id="GO:0019834">
    <property type="term" value="F:phospholipase A2 inhibitor activity"/>
    <property type="evidence" value="ECO:0007669"/>
    <property type="project" value="UniProtKB-KW"/>
</dbReference>
<keyword evidence="7" id="KW-0593">Phospholipase A2 inhibitor</keyword>
<protein>
    <submittedName>
        <fullName evidence="7">Phospholipase A2 inhibitor</fullName>
    </submittedName>
</protein>
<gene>
    <name evidence="7" type="primary">LOC113208720</name>
</gene>
<dbReference type="Pfam" id="PF13516">
    <property type="entry name" value="LRR_6"/>
    <property type="match status" value="1"/>
</dbReference>
<dbReference type="PROSITE" id="PS51450">
    <property type="entry name" value="LRR"/>
    <property type="match status" value="3"/>
</dbReference>
<dbReference type="Proteomes" id="UP000504606">
    <property type="component" value="Unplaced"/>
</dbReference>
<keyword evidence="6" id="KW-1185">Reference proteome</keyword>
<dbReference type="GO" id="GO:0005615">
    <property type="term" value="C:extracellular space"/>
    <property type="evidence" value="ECO:0007669"/>
    <property type="project" value="TreeGrafter"/>
</dbReference>
<dbReference type="InterPro" id="IPR003591">
    <property type="entry name" value="Leu-rich_rpt_typical-subtyp"/>
</dbReference>
<evidence type="ECO:0000256" key="4">
    <source>
        <dbReference type="SAM" id="Phobius"/>
    </source>
</evidence>
<dbReference type="PANTHER" id="PTHR24373">
    <property type="entry name" value="SLIT RELATED LEUCINE-RICH REPEAT NEURONAL PROTEIN"/>
    <property type="match status" value="1"/>
</dbReference>
<name>A0A9C6UDH4_FRAOC</name>
<accession>A0A9C6UDH4</accession>
<dbReference type="RefSeq" id="XP_052124874.1">
    <property type="nucleotide sequence ID" value="XM_052268914.1"/>
</dbReference>
<evidence type="ECO:0000256" key="2">
    <source>
        <dbReference type="ARBA" id="ARBA00022729"/>
    </source>
</evidence>
<evidence type="ECO:0000313" key="6">
    <source>
        <dbReference type="Proteomes" id="UP000504606"/>
    </source>
</evidence>
<evidence type="ECO:0000313" key="7">
    <source>
        <dbReference type="RefSeq" id="XP_052124874.1"/>
    </source>
</evidence>
<keyword evidence="4" id="KW-1133">Transmembrane helix</keyword>
<dbReference type="PANTHER" id="PTHR24373:SF370">
    <property type="entry name" value="FISH-LIPS, ISOFORM E"/>
    <property type="match status" value="1"/>
</dbReference>
<feature type="transmembrane region" description="Helical" evidence="4">
    <location>
        <begin position="326"/>
        <end position="346"/>
    </location>
</feature>
<dbReference type="SMART" id="SM00082">
    <property type="entry name" value="LRRCT"/>
    <property type="match status" value="1"/>
</dbReference>
<dbReference type="Gene3D" id="3.80.10.10">
    <property type="entry name" value="Ribonuclease Inhibitor"/>
    <property type="match status" value="2"/>
</dbReference>
<dbReference type="AlphaFoldDB" id="A0A9C6UDH4"/>
<dbReference type="GeneID" id="113208720"/>
<dbReference type="Pfam" id="PF00560">
    <property type="entry name" value="LRR_1"/>
    <property type="match status" value="1"/>
</dbReference>
<dbReference type="OrthoDB" id="1574204at2759"/>
<dbReference type="InterPro" id="IPR001611">
    <property type="entry name" value="Leu-rich_rpt"/>
</dbReference>
<dbReference type="InterPro" id="IPR032675">
    <property type="entry name" value="LRR_dom_sf"/>
</dbReference>
<dbReference type="Pfam" id="PF13855">
    <property type="entry name" value="LRR_8"/>
    <property type="match status" value="1"/>
</dbReference>
<keyword evidence="2" id="KW-0732">Signal</keyword>
<evidence type="ECO:0000256" key="3">
    <source>
        <dbReference type="ARBA" id="ARBA00022737"/>
    </source>
</evidence>
<dbReference type="GO" id="GO:0031012">
    <property type="term" value="C:extracellular matrix"/>
    <property type="evidence" value="ECO:0007669"/>
    <property type="project" value="TreeGrafter"/>
</dbReference>
<evidence type="ECO:0000256" key="1">
    <source>
        <dbReference type="ARBA" id="ARBA00022614"/>
    </source>
</evidence>
<proteinExistence type="predicted"/>